<dbReference type="Gene3D" id="3.40.1350.100">
    <property type="match status" value="2"/>
</dbReference>
<gene>
    <name evidence="1" type="ORF">HCG48_20930</name>
</gene>
<dbReference type="AlphaFoldDB" id="A0A6H1U3Z8"/>
<organism evidence="1 2">
    <name type="scientific">Oxynema aestuarii AP17</name>
    <dbReference type="NCBI Taxonomy" id="2064643"/>
    <lineage>
        <taxon>Bacteria</taxon>
        <taxon>Bacillati</taxon>
        <taxon>Cyanobacteriota</taxon>
        <taxon>Cyanophyceae</taxon>
        <taxon>Oscillatoriophycideae</taxon>
        <taxon>Oscillatoriales</taxon>
        <taxon>Oscillatoriaceae</taxon>
        <taxon>Oxynema</taxon>
        <taxon>Oxynema aestuarii</taxon>
    </lineage>
</organism>
<dbReference type="PANTHER" id="PTHR33926:SF4">
    <property type="entry name" value="PROTEIN TIC 22, CHLOROPLASTIC"/>
    <property type="match status" value="1"/>
</dbReference>
<dbReference type="InterPro" id="IPR007378">
    <property type="entry name" value="Tic22-like"/>
</dbReference>
<protein>
    <recommendedName>
        <fullName evidence="3">Tic22-like protein</fullName>
    </recommendedName>
</protein>
<keyword evidence="2" id="KW-1185">Reference proteome</keyword>
<proteinExistence type="predicted"/>
<dbReference type="Proteomes" id="UP000500857">
    <property type="component" value="Chromosome"/>
</dbReference>
<name>A0A6H1U3Z8_9CYAN</name>
<evidence type="ECO:0000313" key="2">
    <source>
        <dbReference type="Proteomes" id="UP000500857"/>
    </source>
</evidence>
<dbReference type="GO" id="GO:0015031">
    <property type="term" value="P:protein transport"/>
    <property type="evidence" value="ECO:0007669"/>
    <property type="project" value="InterPro"/>
</dbReference>
<dbReference type="RefSeq" id="WP_168570900.1">
    <property type="nucleotide sequence ID" value="NZ_CP051167.1"/>
</dbReference>
<reference evidence="1 2" key="1">
    <citation type="submission" date="2020-04" db="EMBL/GenBank/DDBJ databases">
        <authorList>
            <person name="Basu S."/>
            <person name="Maruthanayagam V."/>
            <person name="Chakraborty S."/>
            <person name="Pramanik A."/>
            <person name="Mukherjee J."/>
            <person name="Brink B."/>
        </authorList>
    </citation>
    <scope>NUCLEOTIDE SEQUENCE [LARGE SCALE GENOMIC DNA]</scope>
    <source>
        <strain evidence="1 2">AP17</strain>
    </source>
</reference>
<dbReference type="KEGG" id="oxy:HCG48_20930"/>
<dbReference type="PANTHER" id="PTHR33926">
    <property type="entry name" value="PROTEIN TIC 22, CHLOROPLASTIC"/>
    <property type="match status" value="1"/>
</dbReference>
<sequence>MNLLLRWGAILGVVGTVILGPSPFLNNRMALALPQDQIVRKLLPVPVFTVTDADGSPLVASDPNREGQSSVAGVFISREDAQAFVERLKQEDPQLGANVRVVPVSLAEVYELALQSEQNPENLEFTFVPVQEQVQSALAVLREEDSSVQQFNGVPLFLATGGPDNGYLTIQRGNEQVIPLFFNKEELQGMLSRFQEKQPDLTASVDIEVVNLEGVIDLLETSDDPQVNKIIFVPPRESIEFLRSLPQTAPGNGATPGQ</sequence>
<evidence type="ECO:0008006" key="3">
    <source>
        <dbReference type="Google" id="ProtNLM"/>
    </source>
</evidence>
<accession>A0A6H1U3Z8</accession>
<dbReference type="EMBL" id="CP051167">
    <property type="protein sequence ID" value="QIZ72753.1"/>
    <property type="molecule type" value="Genomic_DNA"/>
</dbReference>
<dbReference type="Pfam" id="PF04278">
    <property type="entry name" value="Tic22"/>
    <property type="match status" value="1"/>
</dbReference>
<evidence type="ECO:0000313" key="1">
    <source>
        <dbReference type="EMBL" id="QIZ72753.1"/>
    </source>
</evidence>